<evidence type="ECO:0000313" key="3">
    <source>
        <dbReference type="Proteomes" id="UP001223586"/>
    </source>
</evidence>
<feature type="domain" description="Calcineurin-like phosphoesterase" evidence="1">
    <location>
        <begin position="46"/>
        <end position="202"/>
    </location>
</feature>
<dbReference type="InterPro" id="IPR004843">
    <property type="entry name" value="Calcineurin-like_PHP"/>
</dbReference>
<name>A0ABT9WZ51_9BACI</name>
<proteinExistence type="predicted"/>
<dbReference type="Pfam" id="PF00149">
    <property type="entry name" value="Metallophos"/>
    <property type="match status" value="1"/>
</dbReference>
<evidence type="ECO:0000313" key="2">
    <source>
        <dbReference type="EMBL" id="MDQ0178398.1"/>
    </source>
</evidence>
<evidence type="ECO:0000259" key="1">
    <source>
        <dbReference type="Pfam" id="PF00149"/>
    </source>
</evidence>
<reference evidence="2 3" key="1">
    <citation type="submission" date="2023-07" db="EMBL/GenBank/DDBJ databases">
        <title>Genomic Encyclopedia of Type Strains, Phase IV (KMG-IV): sequencing the most valuable type-strain genomes for metagenomic binning, comparative biology and taxonomic classification.</title>
        <authorList>
            <person name="Goeker M."/>
        </authorList>
    </citation>
    <scope>NUCLEOTIDE SEQUENCE [LARGE SCALE GENOMIC DNA]</scope>
    <source>
        <strain evidence="2 3">DSM 23837</strain>
    </source>
</reference>
<dbReference type="InterPro" id="IPR051158">
    <property type="entry name" value="Metallophosphoesterase_sf"/>
</dbReference>
<keyword evidence="3" id="KW-1185">Reference proteome</keyword>
<dbReference type="Gene3D" id="3.60.21.10">
    <property type="match status" value="1"/>
</dbReference>
<dbReference type="InterPro" id="IPR029052">
    <property type="entry name" value="Metallo-depent_PP-like"/>
</dbReference>
<dbReference type="SUPFAM" id="SSF56300">
    <property type="entry name" value="Metallo-dependent phosphatases"/>
    <property type="match status" value="1"/>
</dbReference>
<dbReference type="EMBL" id="JAUSTT010000043">
    <property type="protein sequence ID" value="MDQ0178398.1"/>
    <property type="molecule type" value="Genomic_DNA"/>
</dbReference>
<dbReference type="PANTHER" id="PTHR31302:SF32">
    <property type="entry name" value="PHOSPHOESTERASE"/>
    <property type="match status" value="1"/>
</dbReference>
<protein>
    <submittedName>
        <fullName evidence="2">MPP superfamily phosphohydrolase</fullName>
    </submittedName>
</protein>
<sequence>MIYFMLIIGLGGVCFLLYMLYEAFQNNVVEESIRFAEFPVNMKALRLFFISDIHRRVIHSSIIEQVKGRADYVIIGGDLLEKGVPLKRIKENLQKLNEVAPIYFVWGNNDYEIEVDRLQTLFEELHVKVLRNSAVILEASDSESIALLGVDDISASTPKLDLALEAAQGSTFRILVSHNPSIVHSFDKEANISLVLSGHTHGGQIHLFGYSPYEKGALHFMDHTTLLISNGYGTTGVPLRLGAKPETQLLTISD</sequence>
<organism evidence="2 3">
    <name type="scientific">Bacillus chungangensis</name>
    <dbReference type="NCBI Taxonomy" id="587633"/>
    <lineage>
        <taxon>Bacteria</taxon>
        <taxon>Bacillati</taxon>
        <taxon>Bacillota</taxon>
        <taxon>Bacilli</taxon>
        <taxon>Bacillales</taxon>
        <taxon>Bacillaceae</taxon>
        <taxon>Bacillus</taxon>
    </lineage>
</organism>
<dbReference type="RefSeq" id="WP_307233187.1">
    <property type="nucleotide sequence ID" value="NZ_JAUSTT010000043.1"/>
</dbReference>
<dbReference type="Proteomes" id="UP001223586">
    <property type="component" value="Unassembled WGS sequence"/>
</dbReference>
<dbReference type="PANTHER" id="PTHR31302">
    <property type="entry name" value="TRANSMEMBRANE PROTEIN WITH METALLOPHOSPHOESTERASE DOMAIN-RELATED"/>
    <property type="match status" value="1"/>
</dbReference>
<comment type="caution">
    <text evidence="2">The sequence shown here is derived from an EMBL/GenBank/DDBJ whole genome shotgun (WGS) entry which is preliminary data.</text>
</comment>
<gene>
    <name evidence="2" type="ORF">J2S08_004303</name>
</gene>
<accession>A0ABT9WZ51</accession>